<dbReference type="Pfam" id="PF10722">
    <property type="entry name" value="YbjN"/>
    <property type="match status" value="1"/>
</dbReference>
<organism evidence="1 2">
    <name type="scientific">Schaalia canis</name>
    <dbReference type="NCBI Taxonomy" id="100469"/>
    <lineage>
        <taxon>Bacteria</taxon>
        <taxon>Bacillati</taxon>
        <taxon>Actinomycetota</taxon>
        <taxon>Actinomycetes</taxon>
        <taxon>Actinomycetales</taxon>
        <taxon>Actinomycetaceae</taxon>
        <taxon>Schaalia</taxon>
    </lineage>
</organism>
<gene>
    <name evidence="1" type="ORF">EII11_01300</name>
</gene>
<reference evidence="1 2" key="1">
    <citation type="submission" date="2018-11" db="EMBL/GenBank/DDBJ databases">
        <title>Genomes From Bacteria Associated with the Canine Oral Cavity: a Test Case for Automated Genome-Based Taxonomic Assignment.</title>
        <authorList>
            <person name="Coil D.A."/>
            <person name="Jospin G."/>
            <person name="Darling A.E."/>
            <person name="Wallis C."/>
            <person name="Davis I.J."/>
            <person name="Harris S."/>
            <person name="Eisen J.A."/>
            <person name="Holcombe L.J."/>
            <person name="O'Flynn C."/>
        </authorList>
    </citation>
    <scope>NUCLEOTIDE SEQUENCE [LARGE SCALE GENOMIC DNA]</scope>
    <source>
        <strain evidence="1 2">OH770</strain>
    </source>
</reference>
<sequence length="163" mass="18618">MGKFDNPPFWWGGEEPFVALPTVTYDRMRALLDEEELNYGVQESGELTFGFTPLMVWINIDDRTLRTTGVWRGSSTTEEDGATIRAFCHKVNSSQNFPKSYPQGDGSEDAPYIFVMEHSVPLTQGLNDEQLKDYFNATMGMFFGTIEDLEKELPHLVTWSEEE</sequence>
<name>A0A3P1SH27_9ACTO</name>
<dbReference type="EMBL" id="RQZF01000001">
    <property type="protein sequence ID" value="RRC96316.1"/>
    <property type="molecule type" value="Genomic_DNA"/>
</dbReference>
<evidence type="ECO:0000313" key="1">
    <source>
        <dbReference type="EMBL" id="RRC96316.1"/>
    </source>
</evidence>
<proteinExistence type="predicted"/>
<dbReference type="Proteomes" id="UP000280444">
    <property type="component" value="Unassembled WGS sequence"/>
</dbReference>
<protein>
    <recommendedName>
        <fullName evidence="3">YbjN domain-containing protein</fullName>
    </recommendedName>
</protein>
<comment type="caution">
    <text evidence="1">The sequence shown here is derived from an EMBL/GenBank/DDBJ whole genome shotgun (WGS) entry which is preliminary data.</text>
</comment>
<accession>A0A3P1SH27</accession>
<keyword evidence="2" id="KW-1185">Reference proteome</keyword>
<dbReference type="InterPro" id="IPR019660">
    <property type="entry name" value="Put_sensory_transdc_reg_YbjN"/>
</dbReference>
<evidence type="ECO:0008006" key="3">
    <source>
        <dbReference type="Google" id="ProtNLM"/>
    </source>
</evidence>
<dbReference type="AlphaFoldDB" id="A0A3P1SH27"/>
<evidence type="ECO:0000313" key="2">
    <source>
        <dbReference type="Proteomes" id="UP000280444"/>
    </source>
</evidence>